<reference evidence="5 6" key="1">
    <citation type="submission" date="2020-08" db="EMBL/GenBank/DDBJ databases">
        <title>Genomic Encyclopedia of Type Strains, Phase IV (KMG-IV): sequencing the most valuable type-strain genomes for metagenomic binning, comparative biology and taxonomic classification.</title>
        <authorList>
            <person name="Goeker M."/>
        </authorList>
    </citation>
    <scope>NUCLEOTIDE SEQUENCE [LARGE SCALE GENOMIC DNA]</scope>
    <source>
        <strain evidence="5 6">DSM 103679</strain>
    </source>
</reference>
<evidence type="ECO:0000313" key="6">
    <source>
        <dbReference type="Proteomes" id="UP000578697"/>
    </source>
</evidence>
<dbReference type="NCBIfam" id="TIGR00621">
    <property type="entry name" value="ssb"/>
    <property type="match status" value="1"/>
</dbReference>
<evidence type="ECO:0000313" key="5">
    <source>
        <dbReference type="EMBL" id="MBB5218553.1"/>
    </source>
</evidence>
<dbReference type="InterPro" id="IPR012340">
    <property type="entry name" value="NA-bd_OB-fold"/>
</dbReference>
<keyword evidence="6" id="KW-1185">Reference proteome</keyword>
<dbReference type="Pfam" id="PF00436">
    <property type="entry name" value="SSB"/>
    <property type="match status" value="1"/>
</dbReference>
<dbReference type="AlphaFoldDB" id="A0A840SG83"/>
<dbReference type="CDD" id="cd04496">
    <property type="entry name" value="SSB_OBF"/>
    <property type="match status" value="1"/>
</dbReference>
<feature type="region of interest" description="Disordered" evidence="4">
    <location>
        <begin position="114"/>
        <end position="136"/>
    </location>
</feature>
<dbReference type="InterPro" id="IPR000424">
    <property type="entry name" value="Primosome_PriB/ssb"/>
</dbReference>
<protein>
    <recommendedName>
        <fullName evidence="2 3">Single-stranded DNA-binding protein</fullName>
    </recommendedName>
</protein>
<gene>
    <name evidence="5" type="ORF">HNP77_000922</name>
</gene>
<dbReference type="Gene3D" id="2.40.50.140">
    <property type="entry name" value="Nucleic acid-binding proteins"/>
    <property type="match status" value="1"/>
</dbReference>
<dbReference type="SUPFAM" id="SSF50249">
    <property type="entry name" value="Nucleic acid-binding proteins"/>
    <property type="match status" value="1"/>
</dbReference>
<accession>A0A840SG83</accession>
<dbReference type="InterPro" id="IPR011344">
    <property type="entry name" value="ssDNA-bd"/>
</dbReference>
<evidence type="ECO:0000256" key="2">
    <source>
        <dbReference type="PIRNR" id="PIRNR002070"/>
    </source>
</evidence>
<evidence type="ECO:0000256" key="1">
    <source>
        <dbReference type="ARBA" id="ARBA00023125"/>
    </source>
</evidence>
<dbReference type="Proteomes" id="UP000578697">
    <property type="component" value="Unassembled WGS sequence"/>
</dbReference>
<dbReference type="EMBL" id="JACHFR010000002">
    <property type="protein sequence ID" value="MBB5218553.1"/>
    <property type="molecule type" value="Genomic_DNA"/>
</dbReference>
<proteinExistence type="predicted"/>
<dbReference type="PIRSF" id="PIRSF002070">
    <property type="entry name" value="SSB"/>
    <property type="match status" value="1"/>
</dbReference>
<evidence type="ECO:0000256" key="3">
    <source>
        <dbReference type="RuleBase" id="RU000524"/>
    </source>
</evidence>
<keyword evidence="1 2" id="KW-0238">DNA-binding</keyword>
<dbReference type="GO" id="GO:0003697">
    <property type="term" value="F:single-stranded DNA binding"/>
    <property type="evidence" value="ECO:0007669"/>
    <property type="project" value="InterPro"/>
</dbReference>
<comment type="caution">
    <text evidence="5">The sequence shown here is derived from an EMBL/GenBank/DDBJ whole genome shotgun (WGS) entry which is preliminary data.</text>
</comment>
<dbReference type="PROSITE" id="PS50935">
    <property type="entry name" value="SSB"/>
    <property type="match status" value="1"/>
</dbReference>
<evidence type="ECO:0000256" key="4">
    <source>
        <dbReference type="SAM" id="MobiDB-lite"/>
    </source>
</evidence>
<dbReference type="RefSeq" id="WP_184652002.1">
    <property type="nucleotide sequence ID" value="NZ_JACHFR010000002.1"/>
</dbReference>
<organism evidence="5 6">
    <name type="scientific">Treponema rectale</name>
    <dbReference type="NCBI Taxonomy" id="744512"/>
    <lineage>
        <taxon>Bacteria</taxon>
        <taxon>Pseudomonadati</taxon>
        <taxon>Spirochaetota</taxon>
        <taxon>Spirochaetia</taxon>
        <taxon>Spirochaetales</taxon>
        <taxon>Treponemataceae</taxon>
        <taxon>Treponema</taxon>
    </lineage>
</organism>
<dbReference type="GO" id="GO:0006260">
    <property type="term" value="P:DNA replication"/>
    <property type="evidence" value="ECO:0007669"/>
    <property type="project" value="InterPro"/>
</dbReference>
<sequence length="160" mass="18125">MNALNQIILEGNVCRQPEKRTFDGNFRVCTVPIAVSRRFKNREGKNDEEVSYFEIDTYGNLADACEKWCPTGRGIRVVGRLKQDRWTGDDGKKNSRIKVIAEHIEFKYFNKKDADGNEEPVQETADNVELPGPTKKQKLAMLAEAAQATQKDQESGELAF</sequence>
<name>A0A840SG83_9SPIR</name>